<dbReference type="Proteomes" id="UP000198403">
    <property type="component" value="Unassembled WGS sequence"/>
</dbReference>
<evidence type="ECO:0000259" key="3">
    <source>
        <dbReference type="Pfam" id="PF13193"/>
    </source>
</evidence>
<dbReference type="GO" id="GO:0016878">
    <property type="term" value="F:acid-thiol ligase activity"/>
    <property type="evidence" value="ECO:0007669"/>
    <property type="project" value="TreeGrafter"/>
</dbReference>
<dbReference type="EMBL" id="FZNO01000002">
    <property type="protein sequence ID" value="SNR29812.1"/>
    <property type="molecule type" value="Genomic_DNA"/>
</dbReference>
<dbReference type="RefSeq" id="WP_254920342.1">
    <property type="nucleotide sequence ID" value="NZ_FZNO01000002.1"/>
</dbReference>
<gene>
    <name evidence="4" type="ORF">SAMN06272737_102117</name>
</gene>
<evidence type="ECO:0000256" key="1">
    <source>
        <dbReference type="ARBA" id="ARBA00022598"/>
    </source>
</evidence>
<organism evidence="4 5">
    <name type="scientific">Blastococcus mobilis</name>
    <dbReference type="NCBI Taxonomy" id="1938746"/>
    <lineage>
        <taxon>Bacteria</taxon>
        <taxon>Bacillati</taxon>
        <taxon>Actinomycetota</taxon>
        <taxon>Actinomycetes</taxon>
        <taxon>Geodermatophilales</taxon>
        <taxon>Geodermatophilaceae</taxon>
        <taxon>Blastococcus</taxon>
    </lineage>
</organism>
<sequence>MATVDTASAAPALPPALPDRKVFNAADWLVTRHAVATPERRAITAIGLDGGVRTFTYRELDQEVRRFAAALVASGVRPEERLILCMGDTPELVTAFLAGLRIGAVPVPVSTMLKPKDIAVLARDSRARLVALSSEFTDLAPAVGGLPDLADVVVLTDGPAAGLPEVEGTRVRDWSSFVTAGSDFLEQVASPYPTVADSPAFWLYTSGTTGTPKGAMHRHGSLRDTAETYAQDVLAIGPDDVTFSVAKFFFAYGLGNTLTFPFSVGASTILDRSRPSPAGTLQVLRDLKPTLFFGGPTYYAALLAADLPQDAFATVRACVSAGEAFPAPLFERFTSRFGVEMLDGIGSTEMLHIFISGRPGRTRAGATGEIVAGYDAKIVDDDGNPVPDGTPGNLFVRGSSAATGYWCRTETTRLVFQGSWVRTGDTYVRSADGYYTSLGRTDDIIKAGGIWVSPTEVEERLRQHPDVMQVVVVSVPDEAGLDKPVACAVLSPGATTTADDLVAFCREGLAAFKRPRHVLVFDELPTTATGKLQRFRIRELAIEQLGGAAKPDLTPISGGSA</sequence>
<dbReference type="Pfam" id="PF00501">
    <property type="entry name" value="AMP-binding"/>
    <property type="match status" value="1"/>
</dbReference>
<evidence type="ECO:0000313" key="4">
    <source>
        <dbReference type="EMBL" id="SNR29812.1"/>
    </source>
</evidence>
<reference evidence="4 5" key="1">
    <citation type="submission" date="2017-06" db="EMBL/GenBank/DDBJ databases">
        <authorList>
            <person name="Kim H.J."/>
            <person name="Triplett B.A."/>
        </authorList>
    </citation>
    <scope>NUCLEOTIDE SEQUENCE [LARGE SCALE GENOMIC DNA]</scope>
    <source>
        <strain evidence="4 5">DSM 44272</strain>
    </source>
</reference>
<feature type="domain" description="AMP-dependent synthetase/ligase" evidence="2">
    <location>
        <begin position="32"/>
        <end position="406"/>
    </location>
</feature>
<keyword evidence="1 4" id="KW-0436">Ligase</keyword>
<dbReference type="GO" id="GO:0044550">
    <property type="term" value="P:secondary metabolite biosynthetic process"/>
    <property type="evidence" value="ECO:0007669"/>
    <property type="project" value="TreeGrafter"/>
</dbReference>
<dbReference type="InterPro" id="IPR025110">
    <property type="entry name" value="AMP-bd_C"/>
</dbReference>
<dbReference type="GO" id="GO:0005524">
    <property type="term" value="F:ATP binding"/>
    <property type="evidence" value="ECO:0007669"/>
    <property type="project" value="InterPro"/>
</dbReference>
<proteinExistence type="predicted"/>
<dbReference type="Pfam" id="PF13193">
    <property type="entry name" value="AMP-binding_C"/>
    <property type="match status" value="1"/>
</dbReference>
<dbReference type="AlphaFoldDB" id="A0A238V5Q6"/>
<evidence type="ECO:0000259" key="2">
    <source>
        <dbReference type="Pfam" id="PF00501"/>
    </source>
</evidence>
<dbReference type="NCBIfam" id="TIGR02262">
    <property type="entry name" value="benz_CoA_lig"/>
    <property type="match status" value="1"/>
</dbReference>
<dbReference type="InterPro" id="IPR011957">
    <property type="entry name" value="Benz_CoA_lig"/>
</dbReference>
<evidence type="ECO:0000313" key="5">
    <source>
        <dbReference type="Proteomes" id="UP000198403"/>
    </source>
</evidence>
<dbReference type="PANTHER" id="PTHR43352:SF1">
    <property type="entry name" value="ANTHRANILATE--COA LIGASE"/>
    <property type="match status" value="1"/>
</dbReference>
<dbReference type="PANTHER" id="PTHR43352">
    <property type="entry name" value="ACETYL-COA SYNTHETASE"/>
    <property type="match status" value="1"/>
</dbReference>
<dbReference type="Gene3D" id="3.30.300.30">
    <property type="match status" value="1"/>
</dbReference>
<dbReference type="InterPro" id="IPR000873">
    <property type="entry name" value="AMP-dep_synth/lig_dom"/>
</dbReference>
<dbReference type="InterPro" id="IPR045851">
    <property type="entry name" value="AMP-bd_C_sf"/>
</dbReference>
<dbReference type="Gene3D" id="3.40.50.980">
    <property type="match status" value="1"/>
</dbReference>
<keyword evidence="5" id="KW-1185">Reference proteome</keyword>
<dbReference type="SUPFAM" id="SSF56801">
    <property type="entry name" value="Acetyl-CoA synthetase-like"/>
    <property type="match status" value="1"/>
</dbReference>
<dbReference type="Gene3D" id="2.30.38.10">
    <property type="entry name" value="Luciferase, Domain 3"/>
    <property type="match status" value="1"/>
</dbReference>
<accession>A0A238V5Q6</accession>
<name>A0A238V5Q6_9ACTN</name>
<dbReference type="Gene3D" id="3.40.50.12820">
    <property type="match status" value="1"/>
</dbReference>
<dbReference type="GO" id="GO:0016405">
    <property type="term" value="F:CoA-ligase activity"/>
    <property type="evidence" value="ECO:0007669"/>
    <property type="project" value="InterPro"/>
</dbReference>
<protein>
    <submittedName>
        <fullName evidence="4">Benzoate-CoA ligase</fullName>
    </submittedName>
</protein>
<feature type="domain" description="AMP-binding enzyme C-terminal" evidence="3">
    <location>
        <begin position="456"/>
        <end position="531"/>
    </location>
</feature>